<feature type="domain" description="Ig-like" evidence="4">
    <location>
        <begin position="570"/>
        <end position="651"/>
    </location>
</feature>
<protein>
    <recommendedName>
        <fullName evidence="4">Ig-like domain-containing protein</fullName>
    </recommendedName>
</protein>
<dbReference type="InterPro" id="IPR013098">
    <property type="entry name" value="Ig_I-set"/>
</dbReference>
<dbReference type="InterPro" id="IPR007110">
    <property type="entry name" value="Ig-like_dom"/>
</dbReference>
<dbReference type="InterPro" id="IPR026755">
    <property type="entry name" value="Fam221a/b"/>
</dbReference>
<dbReference type="InterPro" id="IPR036179">
    <property type="entry name" value="Ig-like_dom_sf"/>
</dbReference>
<dbReference type="Gene3D" id="2.60.40.10">
    <property type="entry name" value="Immunoglobulins"/>
    <property type="match status" value="2"/>
</dbReference>
<feature type="compositionally biased region" description="Basic residues" evidence="2">
    <location>
        <begin position="222"/>
        <end position="237"/>
    </location>
</feature>
<keyword evidence="3" id="KW-0472">Membrane</keyword>
<proteinExistence type="inferred from homology"/>
<evidence type="ECO:0000259" key="4">
    <source>
        <dbReference type="PROSITE" id="PS50835"/>
    </source>
</evidence>
<organism evidence="5 6">
    <name type="scientific">Mauremys mutica</name>
    <name type="common">yellowpond turtle</name>
    <dbReference type="NCBI Taxonomy" id="74926"/>
    <lineage>
        <taxon>Eukaryota</taxon>
        <taxon>Metazoa</taxon>
        <taxon>Chordata</taxon>
        <taxon>Craniata</taxon>
        <taxon>Vertebrata</taxon>
        <taxon>Euteleostomi</taxon>
        <taxon>Archelosauria</taxon>
        <taxon>Testudinata</taxon>
        <taxon>Testudines</taxon>
        <taxon>Cryptodira</taxon>
        <taxon>Durocryptodira</taxon>
        <taxon>Testudinoidea</taxon>
        <taxon>Geoemydidae</taxon>
        <taxon>Geoemydinae</taxon>
        <taxon>Mauremys</taxon>
    </lineage>
</organism>
<dbReference type="PANTHER" id="PTHR31214:SF3">
    <property type="entry name" value="PROTEIN FAM221B"/>
    <property type="match status" value="1"/>
</dbReference>
<keyword evidence="3" id="KW-1133">Transmembrane helix</keyword>
<dbReference type="AlphaFoldDB" id="A0A9D3WYL5"/>
<evidence type="ECO:0000256" key="1">
    <source>
        <dbReference type="ARBA" id="ARBA00011026"/>
    </source>
</evidence>
<feature type="compositionally biased region" description="Acidic residues" evidence="2">
    <location>
        <begin position="206"/>
        <end position="216"/>
    </location>
</feature>
<dbReference type="InterPro" id="IPR013783">
    <property type="entry name" value="Ig-like_fold"/>
</dbReference>
<keyword evidence="6" id="KW-1185">Reference proteome</keyword>
<dbReference type="SMART" id="SM00408">
    <property type="entry name" value="IGc2"/>
    <property type="match status" value="1"/>
</dbReference>
<dbReference type="EMBL" id="JAHDVG010000485">
    <property type="protein sequence ID" value="KAH1169340.1"/>
    <property type="molecule type" value="Genomic_DNA"/>
</dbReference>
<feature type="non-terminal residue" evidence="5">
    <location>
        <position position="1"/>
    </location>
</feature>
<evidence type="ECO:0000313" key="5">
    <source>
        <dbReference type="EMBL" id="KAH1169340.1"/>
    </source>
</evidence>
<sequence length="683" mass="72699">MEGEEPSMEGMGGPSPPPAEEPSGPSPPPAEEPSGPSPPPGQEPSGPSPPPGQEPSGSSPAPAEEPSGSSPRPAEEPSGSSPPPGQEPSGPSPAPAKEPSGPSPPPGQEPSGPSPAPAEEPSGPSPPPGQEPSGPSPPPGQEPSGPSPAPAEEPSGPSPQPGQEPSGPSPPPGQEPSGPSPPPGQESLGPPCSLAEAPAGAGVGADEQEDKEEVEVTDSHTQTKHKPQGGAKKKAAKKAAVGYSVRPVVPARRAELVAVAKAMHREQFSREVQELFHLEREAALKAMQTGLYIGWRCPEYLWDCFRVGDLSKCFCGHLLREHQVYVETCARVPCTVPSCKCQSFIFIPSRPEDVGEFWLRKRVGFDPSAWRATCRCKHSHEQHAPGASRACRATGCWCVSFESNFLCAACDRRWEEHETFFETAETRRKGGRPYGLALRGGWAQLGWDMYVPPRITGLRGDSIVLPCNFTHPITNYMGDIQVIWKPDIFQCLVTNRSTEPSSFNNCTTGQEPSGRYSLAGDPQRHNLSLHIAGLRFEDSREYMCRVVLRENPSWAYENKMGITLTVEARPSILNLTLLPGPLPVRVACTAEGNPGPNITWLGPAGSEVEQSQNPAGPQNQTTQVLSVSRIGTYTCRAENVHGRAEHSVLVGPTGPPLLLILLLPAALLLLAGLLLLVLCCRWK</sequence>
<comment type="similarity">
    <text evidence="1">Belongs to the FAM221 family.</text>
</comment>
<name>A0A9D3WYL5_9SAUR</name>
<feature type="compositionally biased region" description="Pro residues" evidence="2">
    <location>
        <begin position="14"/>
        <end position="53"/>
    </location>
</feature>
<dbReference type="InterPro" id="IPR003598">
    <property type="entry name" value="Ig_sub2"/>
</dbReference>
<dbReference type="SMART" id="SM00409">
    <property type="entry name" value="IG"/>
    <property type="match status" value="2"/>
</dbReference>
<feature type="transmembrane region" description="Helical" evidence="3">
    <location>
        <begin position="657"/>
        <end position="680"/>
    </location>
</feature>
<evidence type="ECO:0000256" key="3">
    <source>
        <dbReference type="SAM" id="Phobius"/>
    </source>
</evidence>
<evidence type="ECO:0000256" key="2">
    <source>
        <dbReference type="SAM" id="MobiDB-lite"/>
    </source>
</evidence>
<dbReference type="CDD" id="cd00096">
    <property type="entry name" value="Ig"/>
    <property type="match status" value="1"/>
</dbReference>
<dbReference type="Proteomes" id="UP000827986">
    <property type="component" value="Unassembled WGS sequence"/>
</dbReference>
<dbReference type="Pfam" id="PF07679">
    <property type="entry name" value="I-set"/>
    <property type="match status" value="1"/>
</dbReference>
<accession>A0A9D3WYL5</accession>
<dbReference type="PROSITE" id="PS50835">
    <property type="entry name" value="IG_LIKE"/>
    <property type="match status" value="2"/>
</dbReference>
<dbReference type="InterPro" id="IPR003599">
    <property type="entry name" value="Ig_sub"/>
</dbReference>
<keyword evidence="3" id="KW-0812">Transmembrane</keyword>
<feature type="compositionally biased region" description="Low complexity" evidence="2">
    <location>
        <begin position="54"/>
        <end position="79"/>
    </location>
</feature>
<comment type="caution">
    <text evidence="5">The sequence shown here is derived from an EMBL/GenBank/DDBJ whole genome shotgun (WGS) entry which is preliminary data.</text>
</comment>
<dbReference type="PANTHER" id="PTHR31214">
    <property type="entry name" value="PROTEIN FAM221A-RELATED"/>
    <property type="match status" value="1"/>
</dbReference>
<feature type="region of interest" description="Disordered" evidence="2">
    <location>
        <begin position="1"/>
        <end position="237"/>
    </location>
</feature>
<reference evidence="5" key="1">
    <citation type="submission" date="2021-09" db="EMBL/GenBank/DDBJ databases">
        <title>The genome of Mauremys mutica provides insights into the evolution of semi-aquatic lifestyle.</title>
        <authorList>
            <person name="Gong S."/>
            <person name="Gao Y."/>
        </authorList>
    </citation>
    <scope>NUCLEOTIDE SEQUENCE</scope>
    <source>
        <strain evidence="5">MM-2020</strain>
        <tissue evidence="5">Muscle</tissue>
    </source>
</reference>
<evidence type="ECO:0000313" key="6">
    <source>
        <dbReference type="Proteomes" id="UP000827986"/>
    </source>
</evidence>
<feature type="domain" description="Ig-like" evidence="4">
    <location>
        <begin position="433"/>
        <end position="546"/>
    </location>
</feature>
<feature type="compositionally biased region" description="Pro residues" evidence="2">
    <location>
        <begin position="80"/>
        <end position="184"/>
    </location>
</feature>
<dbReference type="Pfam" id="PF07686">
    <property type="entry name" value="V-set"/>
    <property type="match status" value="1"/>
</dbReference>
<dbReference type="Pfam" id="PF14753">
    <property type="entry name" value="FAM221"/>
    <property type="match status" value="1"/>
</dbReference>
<dbReference type="SUPFAM" id="SSF48726">
    <property type="entry name" value="Immunoglobulin"/>
    <property type="match status" value="2"/>
</dbReference>
<gene>
    <name evidence="5" type="ORF">KIL84_013930</name>
</gene>
<dbReference type="InterPro" id="IPR013106">
    <property type="entry name" value="Ig_V-set"/>
</dbReference>